<reference evidence="2 3" key="1">
    <citation type="submission" date="2018-11" db="EMBL/GenBank/DDBJ databases">
        <authorList>
            <consortium name="Pathogen Informatics"/>
        </authorList>
    </citation>
    <scope>NUCLEOTIDE SEQUENCE [LARGE SCALE GENOMIC DNA]</scope>
    <source>
        <strain>Denwood</strain>
        <strain evidence="3">Zambia</strain>
    </source>
</reference>
<accession>A0A3P7XT55</accession>
<name>A0A3P7XT55_9TREM</name>
<feature type="region of interest" description="Disordered" evidence="1">
    <location>
        <begin position="42"/>
        <end position="72"/>
    </location>
</feature>
<organism evidence="2 3">
    <name type="scientific">Schistosoma mattheei</name>
    <dbReference type="NCBI Taxonomy" id="31246"/>
    <lineage>
        <taxon>Eukaryota</taxon>
        <taxon>Metazoa</taxon>
        <taxon>Spiralia</taxon>
        <taxon>Lophotrochozoa</taxon>
        <taxon>Platyhelminthes</taxon>
        <taxon>Trematoda</taxon>
        <taxon>Digenea</taxon>
        <taxon>Strigeidida</taxon>
        <taxon>Schistosomatoidea</taxon>
        <taxon>Schistosomatidae</taxon>
        <taxon>Schistosoma</taxon>
    </lineage>
</organism>
<sequence>MNPLESGAVRSSNSESLRKLFSVSFNRSSERFIYKFLKCSELSGGGKLSNTESPSTDELMGKSGADASTLFC</sequence>
<evidence type="ECO:0000256" key="1">
    <source>
        <dbReference type="SAM" id="MobiDB-lite"/>
    </source>
</evidence>
<gene>
    <name evidence="2" type="ORF">SMTD_LOCUS1401</name>
</gene>
<keyword evidence="3" id="KW-1185">Reference proteome</keyword>
<dbReference type="AlphaFoldDB" id="A0A3P7XT55"/>
<evidence type="ECO:0000313" key="3">
    <source>
        <dbReference type="Proteomes" id="UP000269396"/>
    </source>
</evidence>
<dbReference type="Proteomes" id="UP000269396">
    <property type="component" value="Unassembled WGS sequence"/>
</dbReference>
<dbReference type="EMBL" id="UZAL01001548">
    <property type="protein sequence ID" value="VDO77866.1"/>
    <property type="molecule type" value="Genomic_DNA"/>
</dbReference>
<protein>
    <submittedName>
        <fullName evidence="2">Uncharacterized protein</fullName>
    </submittedName>
</protein>
<proteinExistence type="predicted"/>
<evidence type="ECO:0000313" key="2">
    <source>
        <dbReference type="EMBL" id="VDO77866.1"/>
    </source>
</evidence>